<dbReference type="Proteomes" id="UP001199528">
    <property type="component" value="Chromosome"/>
</dbReference>
<accession>A0AAJ6P716</accession>
<name>A0AAJ6P716_9GAMM</name>
<dbReference type="EMBL" id="CP085083">
    <property type="protein sequence ID" value="WDZ53035.1"/>
    <property type="molecule type" value="Genomic_DNA"/>
</dbReference>
<sequence length="64" mass="6913">MLTGCIRSTVLSKPNIPANLIQPCDKLNTLDDGAGKSIMLWAIDTVGKYNECEARHAALVKALE</sequence>
<evidence type="ECO:0000313" key="2">
    <source>
        <dbReference type="Proteomes" id="UP001199528"/>
    </source>
</evidence>
<reference evidence="1" key="2">
    <citation type="submission" date="2023-02" db="EMBL/GenBank/DDBJ databases">
        <authorList>
            <person name="Huang Y."/>
            <person name="Zhang Y."/>
            <person name="Zhang T."/>
            <person name="Wang J."/>
        </authorList>
    </citation>
    <scope>NUCLEOTIDE SEQUENCE</scope>
    <source>
        <strain evidence="1">KJ-1</strain>
    </source>
</reference>
<proteinExistence type="predicted"/>
<dbReference type="AlphaFoldDB" id="A0AAJ6P716"/>
<protein>
    <submittedName>
        <fullName evidence="1">Uncharacterized protein</fullName>
    </submittedName>
</protein>
<dbReference type="KEGG" id="aviv:LF296_12590"/>
<evidence type="ECO:0000313" key="1">
    <source>
        <dbReference type="EMBL" id="WDZ53035.1"/>
    </source>
</evidence>
<gene>
    <name evidence="1" type="ORF">LF296_12590</name>
</gene>
<organism evidence="1 2">
    <name type="scientific">Acinetobacter vivianii</name>
    <dbReference type="NCBI Taxonomy" id="1776742"/>
    <lineage>
        <taxon>Bacteria</taxon>
        <taxon>Pseudomonadati</taxon>
        <taxon>Pseudomonadota</taxon>
        <taxon>Gammaproteobacteria</taxon>
        <taxon>Moraxellales</taxon>
        <taxon>Moraxellaceae</taxon>
        <taxon>Acinetobacter</taxon>
    </lineage>
</organism>
<reference evidence="1" key="1">
    <citation type="journal article" date="2022" name="Front Environ Sci">
        <title>Complete genome sequence analysis of a novel alkane-degrading bacterial strain, Acinetobacter vivianii KJ-1, and its diesel degradation ability.</title>
        <authorList>
            <person name="Zhang Y."/>
            <person name="Song F."/>
            <person name="Wang J."/>
            <person name="Zhao Q."/>
            <person name="Zheng L."/>
            <person name="Wang Z."/>
            <person name="Zhang X."/>
            <person name="Gao Y."/>
            <person name="Chen G."/>
            <person name="Huang Y."/>
        </authorList>
    </citation>
    <scope>NUCLEOTIDE SEQUENCE</scope>
    <source>
        <strain evidence="1">KJ-1</strain>
    </source>
</reference>